<feature type="compositionally biased region" description="Low complexity" evidence="1">
    <location>
        <begin position="1"/>
        <end position="17"/>
    </location>
</feature>
<gene>
    <name evidence="2" type="ORF">FD31_GL002432</name>
</gene>
<feature type="region of interest" description="Disordered" evidence="1">
    <location>
        <begin position="1"/>
        <end position="21"/>
    </location>
</feature>
<name>A0A0R1WPL9_9LACO</name>
<dbReference type="Proteomes" id="UP000051302">
    <property type="component" value="Unassembled WGS sequence"/>
</dbReference>
<feature type="region of interest" description="Disordered" evidence="1">
    <location>
        <begin position="53"/>
        <end position="112"/>
    </location>
</feature>
<dbReference type="STRING" id="1423774.FD31_GL002432"/>
<accession>A0A0R1WPL9</accession>
<sequence>MGYSVAYAADSSSSQVSNTTDFQKTLTNLETKQAVSGDAYTLNKKVSLSDNKEFMPGISHSEKDPNMGDVTSQSDDSDVDHAPVQTSQPEQIEASQQAITQAAAEPPVEMQSTGKNVGTFKISFYDPAVLGSDMGYSGVATNLSVIPRWSRLKITTAQGDVYYRTVNDTGTFAYDNPYQIDMAMPNSMIPSYGITSATVEIIG</sequence>
<proteinExistence type="predicted"/>
<evidence type="ECO:0000313" key="2">
    <source>
        <dbReference type="EMBL" id="KRM17673.1"/>
    </source>
</evidence>
<dbReference type="PATRIC" id="fig|1423774.3.peg.2526"/>
<dbReference type="EMBL" id="AZFV01000007">
    <property type="protein sequence ID" value="KRM17673.1"/>
    <property type="molecule type" value="Genomic_DNA"/>
</dbReference>
<evidence type="ECO:0000313" key="3">
    <source>
        <dbReference type="Proteomes" id="UP000051302"/>
    </source>
</evidence>
<evidence type="ECO:0000256" key="1">
    <source>
        <dbReference type="SAM" id="MobiDB-lite"/>
    </source>
</evidence>
<reference evidence="2 3" key="1">
    <citation type="journal article" date="2015" name="Genome Announc.">
        <title>Expanding the biotechnology potential of lactobacilli through comparative genomics of 213 strains and associated genera.</title>
        <authorList>
            <person name="Sun Z."/>
            <person name="Harris H.M."/>
            <person name="McCann A."/>
            <person name="Guo C."/>
            <person name="Argimon S."/>
            <person name="Zhang W."/>
            <person name="Yang X."/>
            <person name="Jeffery I.B."/>
            <person name="Cooney J.C."/>
            <person name="Kagawa T.F."/>
            <person name="Liu W."/>
            <person name="Song Y."/>
            <person name="Salvetti E."/>
            <person name="Wrobel A."/>
            <person name="Rasinkangas P."/>
            <person name="Parkhill J."/>
            <person name="Rea M.C."/>
            <person name="O'Sullivan O."/>
            <person name="Ritari J."/>
            <person name="Douillard F.P."/>
            <person name="Paul Ross R."/>
            <person name="Yang R."/>
            <person name="Briner A.E."/>
            <person name="Felis G.E."/>
            <person name="de Vos W.M."/>
            <person name="Barrangou R."/>
            <person name="Klaenhammer T.R."/>
            <person name="Caufield P.W."/>
            <person name="Cui Y."/>
            <person name="Zhang H."/>
            <person name="O'Toole P.W."/>
        </authorList>
    </citation>
    <scope>NUCLEOTIDE SEQUENCE [LARGE SCALE GENOMIC DNA]</scope>
    <source>
        <strain evidence="2 3">DSM 16982</strain>
    </source>
</reference>
<feature type="compositionally biased region" description="Polar residues" evidence="1">
    <location>
        <begin position="84"/>
        <end position="100"/>
    </location>
</feature>
<comment type="caution">
    <text evidence="2">The sequence shown here is derived from an EMBL/GenBank/DDBJ whole genome shotgun (WGS) entry which is preliminary data.</text>
</comment>
<dbReference type="AlphaFoldDB" id="A0A0R1WPL9"/>
<organism evidence="2 3">
    <name type="scientific">Companilactobacillus nantensis DSM 16982</name>
    <dbReference type="NCBI Taxonomy" id="1423774"/>
    <lineage>
        <taxon>Bacteria</taxon>
        <taxon>Bacillati</taxon>
        <taxon>Bacillota</taxon>
        <taxon>Bacilli</taxon>
        <taxon>Lactobacillales</taxon>
        <taxon>Lactobacillaceae</taxon>
        <taxon>Companilactobacillus</taxon>
    </lineage>
</organism>
<keyword evidence="3" id="KW-1185">Reference proteome</keyword>
<protein>
    <submittedName>
        <fullName evidence="2">Uncharacterized protein</fullName>
    </submittedName>
</protein>